<keyword evidence="3" id="KW-1185">Reference proteome</keyword>
<organism evidence="2 3">
    <name type="scientific">Bursaphelenchus okinawaensis</name>
    <dbReference type="NCBI Taxonomy" id="465554"/>
    <lineage>
        <taxon>Eukaryota</taxon>
        <taxon>Metazoa</taxon>
        <taxon>Ecdysozoa</taxon>
        <taxon>Nematoda</taxon>
        <taxon>Chromadorea</taxon>
        <taxon>Rhabditida</taxon>
        <taxon>Tylenchina</taxon>
        <taxon>Tylenchomorpha</taxon>
        <taxon>Aphelenchoidea</taxon>
        <taxon>Aphelenchoididae</taxon>
        <taxon>Bursaphelenchus</taxon>
    </lineage>
</organism>
<feature type="region of interest" description="Disordered" evidence="1">
    <location>
        <begin position="1"/>
        <end position="83"/>
    </location>
</feature>
<dbReference type="AlphaFoldDB" id="A0A811K315"/>
<comment type="caution">
    <text evidence="2">The sequence shown here is derived from an EMBL/GenBank/DDBJ whole genome shotgun (WGS) entry which is preliminary data.</text>
</comment>
<name>A0A811K315_9BILA</name>
<proteinExistence type="predicted"/>
<dbReference type="EMBL" id="CAJFDH010000002">
    <property type="protein sequence ID" value="CAD5209528.1"/>
    <property type="molecule type" value="Genomic_DNA"/>
</dbReference>
<feature type="compositionally biased region" description="Pro residues" evidence="1">
    <location>
        <begin position="74"/>
        <end position="83"/>
    </location>
</feature>
<feature type="compositionally biased region" description="Basic and acidic residues" evidence="1">
    <location>
        <begin position="7"/>
        <end position="50"/>
    </location>
</feature>
<reference evidence="2" key="1">
    <citation type="submission" date="2020-09" db="EMBL/GenBank/DDBJ databases">
        <authorList>
            <person name="Kikuchi T."/>
        </authorList>
    </citation>
    <scope>NUCLEOTIDE SEQUENCE</scope>
    <source>
        <strain evidence="2">SH1</strain>
    </source>
</reference>
<evidence type="ECO:0000256" key="1">
    <source>
        <dbReference type="SAM" id="MobiDB-lite"/>
    </source>
</evidence>
<protein>
    <submittedName>
        <fullName evidence="2">Uncharacterized protein</fullName>
    </submittedName>
</protein>
<dbReference type="EMBL" id="CAJFCW020000002">
    <property type="protein sequence ID" value="CAG9089541.1"/>
    <property type="molecule type" value="Genomic_DNA"/>
</dbReference>
<evidence type="ECO:0000313" key="2">
    <source>
        <dbReference type="EMBL" id="CAD5209528.1"/>
    </source>
</evidence>
<accession>A0A811K315</accession>
<evidence type="ECO:0000313" key="3">
    <source>
        <dbReference type="Proteomes" id="UP000614601"/>
    </source>
</evidence>
<dbReference type="Proteomes" id="UP000614601">
    <property type="component" value="Unassembled WGS sequence"/>
</dbReference>
<dbReference type="Proteomes" id="UP000783686">
    <property type="component" value="Unassembled WGS sequence"/>
</dbReference>
<gene>
    <name evidence="2" type="ORF">BOKJ2_LOCUS2732</name>
</gene>
<sequence length="148" mass="16257">MFDEPTAEGKKTDDSEKEIKKAEDARPEEDAKPEAKPAAEEEKKEEEGSQVRKAKGIREGGIQLAEATPADINPSPPPPPLPPHLNHIVISSFANVVLFTDQKSYLFMTVIYSAVHSEPALVCSALLRYHFDVPLGSARVYAEDFLSP</sequence>